<keyword evidence="5" id="KW-1185">Reference proteome</keyword>
<dbReference type="RefSeq" id="WP_169676245.1">
    <property type="nucleotide sequence ID" value="NZ_JABBHF010000011.1"/>
</dbReference>
<evidence type="ECO:0000259" key="3">
    <source>
        <dbReference type="Pfam" id="PF16344"/>
    </source>
</evidence>
<dbReference type="Gene3D" id="2.60.120.1440">
    <property type="match status" value="1"/>
</dbReference>
<keyword evidence="1" id="KW-0812">Transmembrane</keyword>
<dbReference type="InterPro" id="IPR032508">
    <property type="entry name" value="FecR_C"/>
</dbReference>
<reference evidence="4 5" key="1">
    <citation type="submission" date="2020-04" db="EMBL/GenBank/DDBJ databases">
        <title>A Flavivirga sp. nov.</title>
        <authorList>
            <person name="Sun X."/>
        </authorList>
    </citation>
    <scope>NUCLEOTIDE SEQUENCE [LARGE SCALE GENOMIC DNA]</scope>
    <source>
        <strain evidence="4 5">Y03</strain>
    </source>
</reference>
<dbReference type="EMBL" id="JABBHF010000011">
    <property type="protein sequence ID" value="NMH89350.1"/>
    <property type="molecule type" value="Genomic_DNA"/>
</dbReference>
<evidence type="ECO:0000313" key="4">
    <source>
        <dbReference type="EMBL" id="NMH89350.1"/>
    </source>
</evidence>
<evidence type="ECO:0000256" key="1">
    <source>
        <dbReference type="SAM" id="Phobius"/>
    </source>
</evidence>
<comment type="caution">
    <text evidence="4">The sequence shown here is derived from an EMBL/GenBank/DDBJ whole genome shotgun (WGS) entry which is preliminary data.</text>
</comment>
<sequence length="312" mass="35702">MEENFLNDTFLARWVSGDLSASELEAFKKSRDYHKFKKINEGAQKLKIPEYNKQAGFSKLQQYLEQEKHSKKRGKRISALVYGAAAVLIIAFGLFYFLNLQSHYQTGFGEQLALVLPDNSKVHLNANSQIDFNPKGWNAKKEVELKGEAFFDVEKGDAFKVLTKMGEVEVLGTEFNVITGQNFFEVQCYQGRVKVNSLKTEEEAILIAGEAFRRVNGVIEKWTFTNKKSSWLYGESTFRNTPLSQVIIALENQFNVTFITTKINTKEKFTGVFTHKNLKLALKTVFETMNITYTIKDENKIILVNKDSKNKI</sequence>
<gene>
    <name evidence="4" type="ORF">HHX25_17700</name>
</gene>
<accession>A0ABX1S485</accession>
<keyword evidence="1" id="KW-0472">Membrane</keyword>
<evidence type="ECO:0000313" key="5">
    <source>
        <dbReference type="Proteomes" id="UP000746690"/>
    </source>
</evidence>
<dbReference type="Pfam" id="PF16344">
    <property type="entry name" value="FecR_C"/>
    <property type="match status" value="1"/>
</dbReference>
<protein>
    <submittedName>
        <fullName evidence="4">DUF4974 domain-containing protein</fullName>
    </submittedName>
</protein>
<dbReference type="Pfam" id="PF04773">
    <property type="entry name" value="FecR"/>
    <property type="match status" value="1"/>
</dbReference>
<dbReference type="PIRSF" id="PIRSF018266">
    <property type="entry name" value="FecR"/>
    <property type="match status" value="1"/>
</dbReference>
<dbReference type="InterPro" id="IPR006860">
    <property type="entry name" value="FecR"/>
</dbReference>
<dbReference type="Gene3D" id="3.55.50.30">
    <property type="match status" value="1"/>
</dbReference>
<dbReference type="Proteomes" id="UP000746690">
    <property type="component" value="Unassembled WGS sequence"/>
</dbReference>
<feature type="transmembrane region" description="Helical" evidence="1">
    <location>
        <begin position="79"/>
        <end position="98"/>
    </location>
</feature>
<keyword evidence="1" id="KW-1133">Transmembrane helix</keyword>
<dbReference type="PANTHER" id="PTHR30273">
    <property type="entry name" value="PERIPLASMIC SIGNAL SENSOR AND SIGMA FACTOR ACTIVATOR FECR-RELATED"/>
    <property type="match status" value="1"/>
</dbReference>
<feature type="domain" description="FecR protein" evidence="2">
    <location>
        <begin position="104"/>
        <end position="194"/>
    </location>
</feature>
<dbReference type="InterPro" id="IPR012373">
    <property type="entry name" value="Ferrdict_sens_TM"/>
</dbReference>
<organism evidence="4 5">
    <name type="scientific">Flavivirga algicola</name>
    <dbReference type="NCBI Taxonomy" id="2729136"/>
    <lineage>
        <taxon>Bacteria</taxon>
        <taxon>Pseudomonadati</taxon>
        <taxon>Bacteroidota</taxon>
        <taxon>Flavobacteriia</taxon>
        <taxon>Flavobacteriales</taxon>
        <taxon>Flavobacteriaceae</taxon>
        <taxon>Flavivirga</taxon>
    </lineage>
</organism>
<dbReference type="PANTHER" id="PTHR30273:SF2">
    <property type="entry name" value="PROTEIN FECR"/>
    <property type="match status" value="1"/>
</dbReference>
<feature type="domain" description="Protein FecR C-terminal" evidence="3">
    <location>
        <begin position="237"/>
        <end position="302"/>
    </location>
</feature>
<proteinExistence type="predicted"/>
<name>A0ABX1S485_9FLAO</name>
<evidence type="ECO:0000259" key="2">
    <source>
        <dbReference type="Pfam" id="PF04773"/>
    </source>
</evidence>